<feature type="domain" description="MaoC-like" evidence="1">
    <location>
        <begin position="277"/>
        <end position="341"/>
    </location>
</feature>
<evidence type="ECO:0000313" key="4">
    <source>
        <dbReference type="Proteomes" id="UP000253759"/>
    </source>
</evidence>
<keyword evidence="4" id="KW-1185">Reference proteome</keyword>
<dbReference type="SUPFAM" id="SSF54637">
    <property type="entry name" value="Thioesterase/thiol ester dehydrase-isomerase"/>
    <property type="match status" value="2"/>
</dbReference>
<proteinExistence type="predicted"/>
<comment type="caution">
    <text evidence="3">The sequence shown here is derived from an EMBL/GenBank/DDBJ whole genome shotgun (WGS) entry which is preliminary data.</text>
</comment>
<accession>A0A369W990</accession>
<dbReference type="OrthoDB" id="4235906at2"/>
<dbReference type="InterPro" id="IPR029069">
    <property type="entry name" value="HotDog_dom_sf"/>
</dbReference>
<evidence type="ECO:0000259" key="2">
    <source>
        <dbReference type="Pfam" id="PF13452"/>
    </source>
</evidence>
<dbReference type="InterPro" id="IPR002539">
    <property type="entry name" value="MaoC-like_dom"/>
</dbReference>
<dbReference type="CDD" id="cd03441">
    <property type="entry name" value="R_hydratase_like"/>
    <property type="match status" value="1"/>
</dbReference>
<feature type="domain" description="FAS1-like dehydratase" evidence="2">
    <location>
        <begin position="23"/>
        <end position="149"/>
    </location>
</feature>
<dbReference type="RefSeq" id="WP_114644259.1">
    <property type="nucleotide sequence ID" value="NZ_QQNH01000001.1"/>
</dbReference>
<dbReference type="EMBL" id="QQNH01000001">
    <property type="protein sequence ID" value="RDE10539.1"/>
    <property type="molecule type" value="Genomic_DNA"/>
</dbReference>
<sequence length="379" mass="41283">MSEATAPDEDTRRALAELHARIGEPLRVEQWNHEATRDAIRHYAHGIGDDNPLWSDPDYARTTRHGGIIAPPTFLYSIFDGVVAPGLPGYSWFYAGADWSFDRPVRLGEAITASASVSGARDVGGKRVERMILQSGRTEYRTLAGERLARLEAHTFRVAKKRDGNGGMPFAPRPPHRYTEQEFAAIERMVMEEYRRGSGWLEVSEVAVGMQLPTIARGPLVPIDMTTYYAGAIGTAGYKSTKMRWLYRDLALNAPDRLPNTLSPEYFSEGLTASMGHTDPAAAAAAGMPGVYDNGLQRTAFMITAVTNWMGDDALLRAASVRIKAPVIFGDTTFVKASVSALSEEGGADLIEIALRAENQLGETTATGTATVELHRPAP</sequence>
<dbReference type="Pfam" id="PF13452">
    <property type="entry name" value="FAS1_DH_region"/>
    <property type="match status" value="1"/>
</dbReference>
<evidence type="ECO:0000313" key="3">
    <source>
        <dbReference type="EMBL" id="RDE10539.1"/>
    </source>
</evidence>
<dbReference type="GO" id="GO:0006633">
    <property type="term" value="P:fatty acid biosynthetic process"/>
    <property type="evidence" value="ECO:0007669"/>
    <property type="project" value="TreeGrafter"/>
</dbReference>
<dbReference type="GO" id="GO:0019171">
    <property type="term" value="F:(3R)-hydroxyacyl-[acyl-carrier-protein] dehydratase activity"/>
    <property type="evidence" value="ECO:0007669"/>
    <property type="project" value="TreeGrafter"/>
</dbReference>
<organism evidence="3 4">
    <name type="scientific">Pelagibacterium lacus</name>
    <dbReference type="NCBI Taxonomy" id="2282655"/>
    <lineage>
        <taxon>Bacteria</taxon>
        <taxon>Pseudomonadati</taxon>
        <taxon>Pseudomonadota</taxon>
        <taxon>Alphaproteobacteria</taxon>
        <taxon>Hyphomicrobiales</taxon>
        <taxon>Devosiaceae</taxon>
        <taxon>Pelagibacterium</taxon>
    </lineage>
</organism>
<gene>
    <name evidence="3" type="ORF">DVH29_00890</name>
</gene>
<dbReference type="PANTHER" id="PTHR43437">
    <property type="entry name" value="HYDROXYACYL-THIOESTER DEHYDRATASE TYPE 2, MITOCHONDRIAL-RELATED"/>
    <property type="match status" value="1"/>
</dbReference>
<dbReference type="Pfam" id="PF01575">
    <property type="entry name" value="MaoC_dehydratas"/>
    <property type="match status" value="1"/>
</dbReference>
<dbReference type="InterPro" id="IPR050965">
    <property type="entry name" value="UPF0336/Enoyl-CoA_hydratase"/>
</dbReference>
<dbReference type="PANTHER" id="PTHR43437:SF3">
    <property type="entry name" value="HYDROXYACYL-THIOESTER DEHYDRATASE TYPE 2, MITOCHONDRIAL"/>
    <property type="match status" value="1"/>
</dbReference>
<dbReference type="InterPro" id="IPR039569">
    <property type="entry name" value="FAS1-like_DH_region"/>
</dbReference>
<protein>
    <recommendedName>
        <fullName evidence="5">N-terminal of MaoC-like dehydratase domain-containing protein</fullName>
    </recommendedName>
</protein>
<dbReference type="Proteomes" id="UP000253759">
    <property type="component" value="Unassembled WGS sequence"/>
</dbReference>
<reference evidence="4" key="1">
    <citation type="submission" date="2018-07" db="EMBL/GenBank/DDBJ databases">
        <authorList>
            <person name="Liu B.-T."/>
            <person name="Du Z."/>
        </authorList>
    </citation>
    <scope>NUCLEOTIDE SEQUENCE [LARGE SCALE GENOMIC DNA]</scope>
    <source>
        <strain evidence="4">XYN52</strain>
    </source>
</reference>
<dbReference type="AlphaFoldDB" id="A0A369W990"/>
<name>A0A369W990_9HYPH</name>
<dbReference type="Gene3D" id="3.10.129.10">
    <property type="entry name" value="Hotdog Thioesterase"/>
    <property type="match status" value="2"/>
</dbReference>
<evidence type="ECO:0000259" key="1">
    <source>
        <dbReference type="Pfam" id="PF01575"/>
    </source>
</evidence>
<evidence type="ECO:0008006" key="5">
    <source>
        <dbReference type="Google" id="ProtNLM"/>
    </source>
</evidence>